<reference evidence="1" key="1">
    <citation type="submission" date="2023-05" db="EMBL/GenBank/DDBJ databases">
        <authorList>
            <person name="Huff M."/>
        </authorList>
    </citation>
    <scope>NUCLEOTIDE SEQUENCE</scope>
</reference>
<proteinExistence type="predicted"/>
<sequence length="176" mass="20172">MHLFGSKKERVVNPPVLDGSGAIGTPLLGYVDEESSDKVVQCEIRPSMSKTRDQKCYYLNLLLYVLELPLSLPRRLTIPAVSEEKWSKPFAYKKFQPTKKIPIAMACRRVPNEHSLDIHNCRRIGFFTGCIRKVVQMGARLQYPDAMRVHFSIHWVLDWRIIMGPCDFAKEEHAAG</sequence>
<dbReference type="AlphaFoldDB" id="A0AAD1YSS5"/>
<keyword evidence="2" id="KW-1185">Reference proteome</keyword>
<protein>
    <submittedName>
        <fullName evidence="1">Uncharacterized protein</fullName>
    </submittedName>
</protein>
<name>A0AAD1YSS5_9LAMI</name>
<accession>A0AAD1YSS5</accession>
<gene>
    <name evidence="1" type="ORF">FPE_LOCUS4038</name>
</gene>
<organism evidence="1 2">
    <name type="scientific">Fraxinus pennsylvanica</name>
    <dbReference type="NCBI Taxonomy" id="56036"/>
    <lineage>
        <taxon>Eukaryota</taxon>
        <taxon>Viridiplantae</taxon>
        <taxon>Streptophyta</taxon>
        <taxon>Embryophyta</taxon>
        <taxon>Tracheophyta</taxon>
        <taxon>Spermatophyta</taxon>
        <taxon>Magnoliopsida</taxon>
        <taxon>eudicotyledons</taxon>
        <taxon>Gunneridae</taxon>
        <taxon>Pentapetalae</taxon>
        <taxon>asterids</taxon>
        <taxon>lamiids</taxon>
        <taxon>Lamiales</taxon>
        <taxon>Oleaceae</taxon>
        <taxon>Oleeae</taxon>
        <taxon>Fraxinus</taxon>
    </lineage>
</organism>
<evidence type="ECO:0000313" key="1">
    <source>
        <dbReference type="EMBL" id="CAI9756608.1"/>
    </source>
</evidence>
<dbReference type="Proteomes" id="UP000834106">
    <property type="component" value="Chromosome 2"/>
</dbReference>
<dbReference type="EMBL" id="OU503037">
    <property type="protein sequence ID" value="CAI9756608.1"/>
    <property type="molecule type" value="Genomic_DNA"/>
</dbReference>
<evidence type="ECO:0000313" key="2">
    <source>
        <dbReference type="Proteomes" id="UP000834106"/>
    </source>
</evidence>